<comment type="catalytic activity">
    <reaction evidence="7">
        <text>L-methionine + H2O = methanethiol + 2-oxobutanoate + NH4(+)</text>
        <dbReference type="Rhea" id="RHEA:23800"/>
        <dbReference type="ChEBI" id="CHEBI:15377"/>
        <dbReference type="ChEBI" id="CHEBI:16007"/>
        <dbReference type="ChEBI" id="CHEBI:16763"/>
        <dbReference type="ChEBI" id="CHEBI:28938"/>
        <dbReference type="ChEBI" id="CHEBI:57844"/>
        <dbReference type="EC" id="4.4.1.11"/>
    </reaction>
    <physiologicalReaction direction="left-to-right" evidence="7">
        <dbReference type="Rhea" id="RHEA:23801"/>
    </physiologicalReaction>
</comment>
<evidence type="ECO:0000256" key="4">
    <source>
        <dbReference type="ARBA" id="ARBA00047175"/>
    </source>
</evidence>
<comment type="similarity">
    <text evidence="2 8">Belongs to the trans-sulfuration enzymes family.</text>
</comment>
<dbReference type="Proteomes" id="UP000000439">
    <property type="component" value="Chromosome"/>
</dbReference>
<keyword evidence="9" id="KW-0456">Lyase</keyword>
<name>Q8G436_BIFLO</name>
<dbReference type="STRING" id="206672.BL1559"/>
<evidence type="ECO:0000256" key="5">
    <source>
        <dbReference type="ARBA" id="ARBA00047199"/>
    </source>
</evidence>
<dbReference type="SUPFAM" id="SSF53383">
    <property type="entry name" value="PLP-dependent transferases"/>
    <property type="match status" value="1"/>
</dbReference>
<dbReference type="AlphaFoldDB" id="Q8G436"/>
<evidence type="ECO:0000256" key="8">
    <source>
        <dbReference type="RuleBase" id="RU362118"/>
    </source>
</evidence>
<dbReference type="InterPro" id="IPR000277">
    <property type="entry name" value="Cys/Met-Metab_PyrdxlP-dep_enz"/>
</dbReference>
<sequence length="507" mass="55330">MFDLNRQLGYITTDFPGMQIGPLREPCFTAEFCGFIGVSHSVFSGPASALQTAPTKAAPRTSPNHFFLYGALEPCNGAVFERCRLFARHGACWHAGRMASDLVHHGQSFDDQPLGFGTLAIHLGNGVDAETGAIRRPITLANAYALPYDPSDINWSSSDVNLYTRNGHPNQRYLEEKLARLEGAEDAVVLASGVAALAATFTTFLNRGDHAIFSDTTYIAAYRLLNQILPEKYGIETSILDTSDPENVRAALRPNTKLVHIETPANPTLKVSDIATIAKLAHEANPDILVSVDNTFNTPYNVRPLNLGADIVIESLTKYINGHGDALGGSIATTKARTDQIRFTAQVNFGGIISPFNAWLINRGSVTLPLRIRQHNALALAIAKHLESLDVVRFVAYPGLESHPHHEVAVSQLARPDSGFGGVLSFGLDTNHDGHNRFVSKLNVITSAVSLGHDESLIVFLGEDDERQYLYPPEFHRGFFRLAVGLEDTDDLIRDIDHALVEAGFEV</sequence>
<dbReference type="EMBL" id="AE014295">
    <property type="protein sequence ID" value="AAN25350.1"/>
    <property type="molecule type" value="Genomic_DNA"/>
</dbReference>
<dbReference type="PANTHER" id="PTHR11808">
    <property type="entry name" value="TRANS-SULFURATION ENZYME FAMILY MEMBER"/>
    <property type="match status" value="1"/>
</dbReference>
<dbReference type="Pfam" id="PF01053">
    <property type="entry name" value="Cys_Met_Meta_PP"/>
    <property type="match status" value="1"/>
</dbReference>
<keyword evidence="3 8" id="KW-0663">Pyridoxal phosphate</keyword>
<dbReference type="EC" id="4.4.1.2" evidence="4"/>
<dbReference type="PROSITE" id="PS00868">
    <property type="entry name" value="CYS_MET_METAB_PP"/>
    <property type="match status" value="1"/>
</dbReference>
<dbReference type="OrthoDB" id="9805790at2"/>
<proteinExistence type="inferred from homology"/>
<evidence type="ECO:0000313" key="9">
    <source>
        <dbReference type="EMBL" id="AAN25350.1"/>
    </source>
</evidence>
<dbReference type="GO" id="GO:0005737">
    <property type="term" value="C:cytoplasm"/>
    <property type="evidence" value="ECO:0007669"/>
    <property type="project" value="TreeGrafter"/>
</dbReference>
<protein>
    <recommendedName>
        <fullName evidence="4">homocysteine desulfhydrase</fullName>
        <ecNumber evidence="4">4.4.1.2</ecNumber>
    </recommendedName>
    <alternativeName>
        <fullName evidence="5">Homocysteine desulfhydrase</fullName>
    </alternativeName>
</protein>
<dbReference type="PATRIC" id="fig|206672.9.peg.1614"/>
<evidence type="ECO:0000256" key="7">
    <source>
        <dbReference type="ARBA" id="ARBA00052699"/>
    </source>
</evidence>
<dbReference type="InterPro" id="IPR015421">
    <property type="entry name" value="PyrdxlP-dep_Trfase_major"/>
</dbReference>
<dbReference type="InterPro" id="IPR015424">
    <property type="entry name" value="PyrdxlP-dep_Trfase"/>
</dbReference>
<evidence type="ECO:0000256" key="6">
    <source>
        <dbReference type="ARBA" id="ARBA00048780"/>
    </source>
</evidence>
<keyword evidence="10" id="KW-1185">Reference proteome</keyword>
<evidence type="ECO:0000256" key="2">
    <source>
        <dbReference type="ARBA" id="ARBA00009077"/>
    </source>
</evidence>
<evidence type="ECO:0000256" key="3">
    <source>
        <dbReference type="ARBA" id="ARBA00022898"/>
    </source>
</evidence>
<dbReference type="PhylomeDB" id="Q8G436"/>
<dbReference type="InterPro" id="IPR054542">
    <property type="entry name" value="Cys_met_metab_PP"/>
</dbReference>
<gene>
    <name evidence="9" type="ordered locus">BL1559</name>
</gene>
<dbReference type="GO" id="GO:0030170">
    <property type="term" value="F:pyridoxal phosphate binding"/>
    <property type="evidence" value="ECO:0007669"/>
    <property type="project" value="InterPro"/>
</dbReference>
<dbReference type="GO" id="GO:0047982">
    <property type="term" value="F:homocysteine desulfhydrase activity"/>
    <property type="evidence" value="ECO:0007669"/>
    <property type="project" value="UniProtKB-EC"/>
</dbReference>
<comment type="catalytic activity">
    <reaction evidence="6">
        <text>L-homocysteine + H2O = 2-oxobutanoate + hydrogen sulfide + NH4(+) + H(+)</text>
        <dbReference type="Rhea" id="RHEA:14501"/>
        <dbReference type="ChEBI" id="CHEBI:15377"/>
        <dbReference type="ChEBI" id="CHEBI:15378"/>
        <dbReference type="ChEBI" id="CHEBI:16763"/>
        <dbReference type="ChEBI" id="CHEBI:28938"/>
        <dbReference type="ChEBI" id="CHEBI:29919"/>
        <dbReference type="ChEBI" id="CHEBI:58199"/>
        <dbReference type="EC" id="4.4.1.2"/>
    </reaction>
    <physiologicalReaction direction="left-to-right" evidence="6">
        <dbReference type="Rhea" id="RHEA:14502"/>
    </physiologicalReaction>
</comment>
<organism evidence="9 10">
    <name type="scientific">Bifidobacterium longum (strain NCC 2705)</name>
    <dbReference type="NCBI Taxonomy" id="206672"/>
    <lineage>
        <taxon>Bacteria</taxon>
        <taxon>Bacillati</taxon>
        <taxon>Actinomycetota</taxon>
        <taxon>Actinomycetes</taxon>
        <taxon>Bifidobacteriales</taxon>
        <taxon>Bifidobacteriaceae</taxon>
        <taxon>Bifidobacterium</taxon>
    </lineage>
</organism>
<evidence type="ECO:0000256" key="1">
    <source>
        <dbReference type="ARBA" id="ARBA00001933"/>
    </source>
</evidence>
<dbReference type="InterPro" id="IPR015422">
    <property type="entry name" value="PyrdxlP-dep_Trfase_small"/>
</dbReference>
<dbReference type="FunFam" id="3.40.640.10:FF:000046">
    <property type="entry name" value="Cystathionine gamma-lyase"/>
    <property type="match status" value="1"/>
</dbReference>
<dbReference type="GO" id="GO:0018826">
    <property type="term" value="F:methionine gamma-lyase activity"/>
    <property type="evidence" value="ECO:0007669"/>
    <property type="project" value="UniProtKB-EC"/>
</dbReference>
<dbReference type="CDD" id="cd00614">
    <property type="entry name" value="CGS_like"/>
    <property type="match status" value="1"/>
</dbReference>
<evidence type="ECO:0000313" key="10">
    <source>
        <dbReference type="Proteomes" id="UP000000439"/>
    </source>
</evidence>
<dbReference type="KEGG" id="blo:BL1559"/>
<accession>Q8G436</accession>
<dbReference type="EnsemblBacteria" id="AAN25350">
    <property type="protein sequence ID" value="AAN25350"/>
    <property type="gene ID" value="BL1559"/>
</dbReference>
<dbReference type="Gene3D" id="3.40.640.10">
    <property type="entry name" value="Type I PLP-dependent aspartate aminotransferase-like (Major domain)"/>
    <property type="match status" value="1"/>
</dbReference>
<dbReference type="HOGENOM" id="CLU_018986_2_0_11"/>
<dbReference type="Gene3D" id="3.90.1150.10">
    <property type="entry name" value="Aspartate Aminotransferase, domain 1"/>
    <property type="match status" value="1"/>
</dbReference>
<comment type="cofactor">
    <cofactor evidence="1 8">
        <name>pyridoxal 5'-phosphate</name>
        <dbReference type="ChEBI" id="CHEBI:597326"/>
    </cofactor>
</comment>
<dbReference type="GO" id="GO:0019346">
    <property type="term" value="P:transsulfuration"/>
    <property type="evidence" value="ECO:0007669"/>
    <property type="project" value="InterPro"/>
</dbReference>
<reference evidence="9 10" key="1">
    <citation type="journal article" date="2002" name="Proc. Natl. Acad. Sci. U.S.A.">
        <title>The genome sequence of Bifidobacterium longum reflects its adaptation to the human gastrointestinal tract.</title>
        <authorList>
            <person name="Schell M.A."/>
            <person name="Karmirantzou M."/>
            <person name="Snel B."/>
            <person name="Vilanova D."/>
            <person name="Berger B."/>
            <person name="Pessi G."/>
            <person name="Zwahlen M.C."/>
            <person name="Desiere F."/>
            <person name="Bork P."/>
            <person name="Delley M."/>
            <person name="Pridmore R.D."/>
            <person name="Arigoni F."/>
        </authorList>
    </citation>
    <scope>NUCLEOTIDE SEQUENCE [LARGE SCALE GENOMIC DNA]</scope>
    <source>
        <strain evidence="10">NCC 2705</strain>
    </source>
</reference>